<dbReference type="AlphaFoldDB" id="A0AAN8PAY1"/>
<comment type="caution">
    <text evidence="1">The sequence shown here is derived from an EMBL/GenBank/DDBJ whole genome shotgun (WGS) entry which is preliminary data.</text>
</comment>
<evidence type="ECO:0000313" key="1">
    <source>
        <dbReference type="EMBL" id="KAK6171628.1"/>
    </source>
</evidence>
<protein>
    <submittedName>
        <fullName evidence="1">Uncharacterized protein</fullName>
    </submittedName>
</protein>
<dbReference type="Proteomes" id="UP001347796">
    <property type="component" value="Unassembled WGS sequence"/>
</dbReference>
<gene>
    <name evidence="1" type="ORF">SNE40_019777</name>
</gene>
<dbReference type="EMBL" id="JAZGQO010000014">
    <property type="protein sequence ID" value="KAK6171628.1"/>
    <property type="molecule type" value="Genomic_DNA"/>
</dbReference>
<accession>A0AAN8PAY1</accession>
<keyword evidence="2" id="KW-1185">Reference proteome</keyword>
<organism evidence="1 2">
    <name type="scientific">Patella caerulea</name>
    <name type="common">Rayed Mediterranean limpet</name>
    <dbReference type="NCBI Taxonomy" id="87958"/>
    <lineage>
        <taxon>Eukaryota</taxon>
        <taxon>Metazoa</taxon>
        <taxon>Spiralia</taxon>
        <taxon>Lophotrochozoa</taxon>
        <taxon>Mollusca</taxon>
        <taxon>Gastropoda</taxon>
        <taxon>Patellogastropoda</taxon>
        <taxon>Patelloidea</taxon>
        <taxon>Patellidae</taxon>
        <taxon>Patella</taxon>
    </lineage>
</organism>
<evidence type="ECO:0000313" key="2">
    <source>
        <dbReference type="Proteomes" id="UP001347796"/>
    </source>
</evidence>
<reference evidence="1 2" key="1">
    <citation type="submission" date="2024-01" db="EMBL/GenBank/DDBJ databases">
        <title>The genome of the rayed Mediterranean limpet Patella caerulea (Linnaeus, 1758).</title>
        <authorList>
            <person name="Anh-Thu Weber A."/>
            <person name="Halstead-Nussloch G."/>
        </authorList>
    </citation>
    <scope>NUCLEOTIDE SEQUENCE [LARGE SCALE GENOMIC DNA]</scope>
    <source>
        <strain evidence="1">AATW-2023a</strain>
        <tissue evidence="1">Whole specimen</tissue>
    </source>
</reference>
<name>A0AAN8PAY1_PATCE</name>
<sequence length="130" mass="14645">MTESHSARRGESFHKTPVFSKDCTVLISVKSKQDVTARRIIKAVRDVCGEDAILTCIPRNGDSYEVTLIDSDCATRLVESNLLFDDDPAFVRHISAKIKVVSFMHLSGLISDEEIERKLKQWRLEVLGPI</sequence>
<proteinExistence type="predicted"/>